<dbReference type="OMA" id="ACPRCNH"/>
<organism evidence="7 8">
    <name type="scientific">Eutrema salsugineum</name>
    <name type="common">Saltwater cress</name>
    <name type="synonym">Sisymbrium salsugineum</name>
    <dbReference type="NCBI Taxonomy" id="72664"/>
    <lineage>
        <taxon>Eukaryota</taxon>
        <taxon>Viridiplantae</taxon>
        <taxon>Streptophyta</taxon>
        <taxon>Embryophyta</taxon>
        <taxon>Tracheophyta</taxon>
        <taxon>Spermatophyta</taxon>
        <taxon>Magnoliopsida</taxon>
        <taxon>eudicotyledons</taxon>
        <taxon>Gunneridae</taxon>
        <taxon>Pentapetalae</taxon>
        <taxon>rosids</taxon>
        <taxon>malvids</taxon>
        <taxon>Brassicales</taxon>
        <taxon>Brassicaceae</taxon>
        <taxon>Eutremeae</taxon>
        <taxon>Eutrema</taxon>
    </lineage>
</organism>
<dbReference type="STRING" id="72664.V4MR78"/>
<evidence type="ECO:0000313" key="8">
    <source>
        <dbReference type="Proteomes" id="UP000030689"/>
    </source>
</evidence>
<dbReference type="GO" id="GO:0005634">
    <property type="term" value="C:nucleus"/>
    <property type="evidence" value="ECO:0007669"/>
    <property type="project" value="TreeGrafter"/>
</dbReference>
<dbReference type="AlphaFoldDB" id="V4MR78"/>
<evidence type="ECO:0000256" key="5">
    <source>
        <dbReference type="SAM" id="MobiDB-lite"/>
    </source>
</evidence>
<keyword evidence="3" id="KW-0804">Transcription</keyword>
<keyword evidence="4" id="KW-0539">Nucleus</keyword>
<feature type="domain" description="NAC" evidence="6">
    <location>
        <begin position="58"/>
        <end position="211"/>
    </location>
</feature>
<dbReference type="FunFam" id="2.170.150.80:FF:000009">
    <property type="entry name" value="NAC domain-containing protein 8"/>
    <property type="match status" value="1"/>
</dbReference>
<evidence type="ECO:0000256" key="4">
    <source>
        <dbReference type="ARBA" id="ARBA00023242"/>
    </source>
</evidence>
<name>V4MR78_EUTSA</name>
<dbReference type="GO" id="GO:0003700">
    <property type="term" value="F:DNA-binding transcription factor activity"/>
    <property type="evidence" value="ECO:0007669"/>
    <property type="project" value="InterPro"/>
</dbReference>
<evidence type="ECO:0000313" key="7">
    <source>
        <dbReference type="EMBL" id="ESQ34241.1"/>
    </source>
</evidence>
<dbReference type="PROSITE" id="PS51005">
    <property type="entry name" value="NAC"/>
    <property type="match status" value="1"/>
</dbReference>
<dbReference type="Proteomes" id="UP000030689">
    <property type="component" value="Unassembled WGS sequence"/>
</dbReference>
<feature type="compositionally biased region" description="Basic and acidic residues" evidence="5">
    <location>
        <begin position="306"/>
        <end position="315"/>
    </location>
</feature>
<dbReference type="GO" id="GO:0000976">
    <property type="term" value="F:transcription cis-regulatory region binding"/>
    <property type="evidence" value="ECO:0007669"/>
    <property type="project" value="EnsemblPlants"/>
</dbReference>
<keyword evidence="1" id="KW-0805">Transcription regulation</keyword>
<dbReference type="InterPro" id="IPR036093">
    <property type="entry name" value="NAC_dom_sf"/>
</dbReference>
<dbReference type="PANTHER" id="PTHR31079">
    <property type="entry name" value="NAC DOMAIN-CONTAINING PROTEIN 73"/>
    <property type="match status" value="1"/>
</dbReference>
<dbReference type="Gene3D" id="2.170.150.80">
    <property type="entry name" value="NAC domain"/>
    <property type="match status" value="1"/>
</dbReference>
<evidence type="ECO:0000256" key="2">
    <source>
        <dbReference type="ARBA" id="ARBA00023125"/>
    </source>
</evidence>
<dbReference type="InterPro" id="IPR044799">
    <property type="entry name" value="SOG1-like"/>
</dbReference>
<proteinExistence type="predicted"/>
<dbReference type="GO" id="GO:0010332">
    <property type="term" value="P:response to gamma radiation"/>
    <property type="evidence" value="ECO:0007669"/>
    <property type="project" value="EnsemblPlants"/>
</dbReference>
<sequence length="467" mass="53006">MAGRSWLVDKHRFATKIKNASASSDPRQVVYSSNPTRHCPNCHHVIDNSNEVDDWPGLPRGVKFDPSDPEIIWHLLAKSGSSGLTSHPFIDEFIPTVNQDDGICYTHPKNLPGVKNDGTVSHFFHRAIKAYSTGTRKRRKIHDDDFGDVRWHKTGRTKPVVLDGVQRGCKKIMVLYGGKAVKTNWVMHQYHLGTDEDEKEGDYVVSKIFYQQPQQQVAVKQGDKDEQEVSEDIFAAMTPKADPVTPKLFTPEPRQVVRLCSDSHIANDYATPHDYVTAREVSLAETTEAMYMEDEVQGVQLNHGRPSFEYEREPETGIENLENEMIDDNEDKEKDKEDENDQEDKERDREDENQAEEDPNWPDSGSQFILNSQQLVEALSLCGDLLQTGSQEREENTNNGGSRNKQPCFADYANLGTEDFKRDLEECQKIVLDPSNIDLDTPPEFRLSQLEFGSQDSFLAWGTGKTD</sequence>
<dbReference type="EMBL" id="KI517683">
    <property type="protein sequence ID" value="ESQ34241.1"/>
    <property type="molecule type" value="Genomic_DNA"/>
</dbReference>
<feature type="region of interest" description="Disordered" evidence="5">
    <location>
        <begin position="301"/>
        <end position="367"/>
    </location>
</feature>
<evidence type="ECO:0000256" key="3">
    <source>
        <dbReference type="ARBA" id="ARBA00023163"/>
    </source>
</evidence>
<reference evidence="7 8" key="1">
    <citation type="journal article" date="2013" name="Front. Plant Sci.">
        <title>The Reference Genome of the Halophytic Plant Eutrema salsugineum.</title>
        <authorList>
            <person name="Yang R."/>
            <person name="Jarvis D.E."/>
            <person name="Chen H."/>
            <person name="Beilstein M.A."/>
            <person name="Grimwood J."/>
            <person name="Jenkins J."/>
            <person name="Shu S."/>
            <person name="Prochnik S."/>
            <person name="Xin M."/>
            <person name="Ma C."/>
            <person name="Schmutz J."/>
            <person name="Wing R.A."/>
            <person name="Mitchell-Olds T."/>
            <person name="Schumaker K.S."/>
            <person name="Wang X."/>
        </authorList>
    </citation>
    <scope>NUCLEOTIDE SEQUENCE [LARGE SCALE GENOMIC DNA]</scope>
</reference>
<dbReference type="GO" id="GO:0000077">
    <property type="term" value="P:DNA damage checkpoint signaling"/>
    <property type="evidence" value="ECO:0007669"/>
    <property type="project" value="EnsemblPlants"/>
</dbReference>
<dbReference type="Gramene" id="ESQ34241">
    <property type="protein sequence ID" value="ESQ34241"/>
    <property type="gene ID" value="EUTSA_v10007551mg"/>
</dbReference>
<dbReference type="KEGG" id="eus:EUTSA_v10007551mg"/>
<feature type="compositionally biased region" description="Acidic residues" evidence="5">
    <location>
        <begin position="321"/>
        <end position="330"/>
    </location>
</feature>
<dbReference type="InterPro" id="IPR003441">
    <property type="entry name" value="NAC-dom"/>
</dbReference>
<dbReference type="PANTHER" id="PTHR31079:SF9">
    <property type="entry name" value="SUPPRESSOR OF GAMMA RESPONSE 1"/>
    <property type="match status" value="1"/>
</dbReference>
<evidence type="ECO:0000256" key="1">
    <source>
        <dbReference type="ARBA" id="ARBA00023015"/>
    </source>
</evidence>
<evidence type="ECO:0000259" key="6">
    <source>
        <dbReference type="PROSITE" id="PS51005"/>
    </source>
</evidence>
<keyword evidence="8" id="KW-1185">Reference proteome</keyword>
<protein>
    <recommendedName>
        <fullName evidence="6">NAC domain-containing protein</fullName>
    </recommendedName>
</protein>
<accession>V4MR78</accession>
<dbReference type="OrthoDB" id="1882130at2759"/>
<dbReference type="SUPFAM" id="SSF101941">
    <property type="entry name" value="NAC domain"/>
    <property type="match status" value="1"/>
</dbReference>
<dbReference type="eggNOG" id="ENOG502QYVC">
    <property type="taxonomic scope" value="Eukaryota"/>
</dbReference>
<dbReference type="GO" id="GO:0040020">
    <property type="term" value="P:regulation of meiotic nuclear division"/>
    <property type="evidence" value="ECO:0007669"/>
    <property type="project" value="EnsemblPlants"/>
</dbReference>
<keyword evidence="2" id="KW-0238">DNA-binding</keyword>
<dbReference type="Pfam" id="PF02365">
    <property type="entry name" value="NAM"/>
    <property type="match status" value="1"/>
</dbReference>
<gene>
    <name evidence="7" type="ORF">EUTSA_v10007551mg</name>
</gene>